<sequence length="86" mass="9693">MSSAYHNLQHLRVVITNHLHISLVTTEDSKYNDEPQHMLDPSILGKVWNTCVLNINISSLREGVCAKCEEKMEAVSKKETLKSTAI</sequence>
<evidence type="ECO:0000313" key="1">
    <source>
        <dbReference type="EMBL" id="KAH3803687.1"/>
    </source>
</evidence>
<organism evidence="1 2">
    <name type="scientific">Dreissena polymorpha</name>
    <name type="common">Zebra mussel</name>
    <name type="synonym">Mytilus polymorpha</name>
    <dbReference type="NCBI Taxonomy" id="45954"/>
    <lineage>
        <taxon>Eukaryota</taxon>
        <taxon>Metazoa</taxon>
        <taxon>Spiralia</taxon>
        <taxon>Lophotrochozoa</taxon>
        <taxon>Mollusca</taxon>
        <taxon>Bivalvia</taxon>
        <taxon>Autobranchia</taxon>
        <taxon>Heteroconchia</taxon>
        <taxon>Euheterodonta</taxon>
        <taxon>Imparidentia</taxon>
        <taxon>Neoheterodontei</taxon>
        <taxon>Myida</taxon>
        <taxon>Dreissenoidea</taxon>
        <taxon>Dreissenidae</taxon>
        <taxon>Dreissena</taxon>
    </lineage>
</organism>
<name>A0A9D4FXE1_DREPO</name>
<keyword evidence="2" id="KW-1185">Reference proteome</keyword>
<gene>
    <name evidence="1" type="ORF">DPMN_131953</name>
</gene>
<dbReference type="AlphaFoldDB" id="A0A9D4FXE1"/>
<reference evidence="1" key="1">
    <citation type="journal article" date="2019" name="bioRxiv">
        <title>The Genome of the Zebra Mussel, Dreissena polymorpha: A Resource for Invasive Species Research.</title>
        <authorList>
            <person name="McCartney M.A."/>
            <person name="Auch B."/>
            <person name="Kono T."/>
            <person name="Mallez S."/>
            <person name="Zhang Y."/>
            <person name="Obille A."/>
            <person name="Becker A."/>
            <person name="Abrahante J.E."/>
            <person name="Garbe J."/>
            <person name="Badalamenti J.P."/>
            <person name="Herman A."/>
            <person name="Mangelson H."/>
            <person name="Liachko I."/>
            <person name="Sullivan S."/>
            <person name="Sone E.D."/>
            <person name="Koren S."/>
            <person name="Silverstein K.A.T."/>
            <person name="Beckman K.B."/>
            <person name="Gohl D.M."/>
        </authorList>
    </citation>
    <scope>NUCLEOTIDE SEQUENCE</scope>
    <source>
        <strain evidence="1">Duluth1</strain>
        <tissue evidence="1">Whole animal</tissue>
    </source>
</reference>
<protein>
    <submittedName>
        <fullName evidence="1">Uncharacterized protein</fullName>
    </submittedName>
</protein>
<proteinExistence type="predicted"/>
<reference evidence="1" key="2">
    <citation type="submission" date="2020-11" db="EMBL/GenBank/DDBJ databases">
        <authorList>
            <person name="McCartney M.A."/>
            <person name="Auch B."/>
            <person name="Kono T."/>
            <person name="Mallez S."/>
            <person name="Becker A."/>
            <person name="Gohl D.M."/>
            <person name="Silverstein K.A.T."/>
            <person name="Koren S."/>
            <person name="Bechman K.B."/>
            <person name="Herman A."/>
            <person name="Abrahante J.E."/>
            <person name="Garbe J."/>
        </authorList>
    </citation>
    <scope>NUCLEOTIDE SEQUENCE</scope>
    <source>
        <strain evidence="1">Duluth1</strain>
        <tissue evidence="1">Whole animal</tissue>
    </source>
</reference>
<comment type="caution">
    <text evidence="1">The sequence shown here is derived from an EMBL/GenBank/DDBJ whole genome shotgun (WGS) entry which is preliminary data.</text>
</comment>
<evidence type="ECO:0000313" key="2">
    <source>
        <dbReference type="Proteomes" id="UP000828390"/>
    </source>
</evidence>
<dbReference type="Proteomes" id="UP000828390">
    <property type="component" value="Unassembled WGS sequence"/>
</dbReference>
<dbReference type="EMBL" id="JAIWYP010000006">
    <property type="protein sequence ID" value="KAH3803687.1"/>
    <property type="molecule type" value="Genomic_DNA"/>
</dbReference>
<accession>A0A9D4FXE1</accession>